<evidence type="ECO:0000313" key="1">
    <source>
        <dbReference type="EMBL" id="MDV6235768.1"/>
    </source>
</evidence>
<gene>
    <name evidence="1" type="ORF">CH379_009030</name>
</gene>
<accession>A0AAE4QMM4</accession>
<dbReference type="AlphaFoldDB" id="A0AAE4QMM4"/>
<dbReference type="EMBL" id="NPEF02000010">
    <property type="protein sequence ID" value="MDV6235768.1"/>
    <property type="molecule type" value="Genomic_DNA"/>
</dbReference>
<protein>
    <submittedName>
        <fullName evidence="1">Uncharacterized protein</fullName>
    </submittedName>
</protein>
<name>A0AAE4QMM4_9LEPT</name>
<dbReference type="RefSeq" id="WP_165783394.1">
    <property type="nucleotide sequence ID" value="NZ_NPEF02000010.1"/>
</dbReference>
<organism evidence="1 2">
    <name type="scientific">Leptospira ellisii</name>
    <dbReference type="NCBI Taxonomy" id="2023197"/>
    <lineage>
        <taxon>Bacteria</taxon>
        <taxon>Pseudomonadati</taxon>
        <taxon>Spirochaetota</taxon>
        <taxon>Spirochaetia</taxon>
        <taxon>Leptospirales</taxon>
        <taxon>Leptospiraceae</taxon>
        <taxon>Leptospira</taxon>
    </lineage>
</organism>
<evidence type="ECO:0000313" key="2">
    <source>
        <dbReference type="Proteomes" id="UP000232122"/>
    </source>
</evidence>
<reference evidence="1 2" key="1">
    <citation type="journal article" date="2018" name="Microb. Genom.">
        <title>Deciphering the unexplored Leptospira diversity from soils uncovers genomic evolution to virulence.</title>
        <authorList>
            <person name="Thibeaux R."/>
            <person name="Iraola G."/>
            <person name="Ferres I."/>
            <person name="Bierque E."/>
            <person name="Girault D."/>
            <person name="Soupe-Gilbert M.E."/>
            <person name="Picardeau M."/>
            <person name="Goarant C."/>
        </authorList>
    </citation>
    <scope>NUCLEOTIDE SEQUENCE [LARGE SCALE GENOMIC DNA]</scope>
    <source>
        <strain evidence="1 2">ATI7-C-A5</strain>
    </source>
</reference>
<keyword evidence="2" id="KW-1185">Reference proteome</keyword>
<sequence>MKLKSMILFFVFLLVSVLFHEIVFTHVTQCHPSCVCGCVAGGCKPCG</sequence>
<dbReference type="Proteomes" id="UP000232122">
    <property type="component" value="Unassembled WGS sequence"/>
</dbReference>
<proteinExistence type="predicted"/>
<comment type="caution">
    <text evidence="1">The sequence shown here is derived from an EMBL/GenBank/DDBJ whole genome shotgun (WGS) entry which is preliminary data.</text>
</comment>